<keyword evidence="2" id="KW-1185">Reference proteome</keyword>
<proteinExistence type="predicted"/>
<dbReference type="EMBL" id="KV749510">
    <property type="protein sequence ID" value="OCL09105.1"/>
    <property type="molecule type" value="Genomic_DNA"/>
</dbReference>
<organism evidence="1 2">
    <name type="scientific">Glonium stellatum</name>
    <dbReference type="NCBI Taxonomy" id="574774"/>
    <lineage>
        <taxon>Eukaryota</taxon>
        <taxon>Fungi</taxon>
        <taxon>Dikarya</taxon>
        <taxon>Ascomycota</taxon>
        <taxon>Pezizomycotina</taxon>
        <taxon>Dothideomycetes</taxon>
        <taxon>Pleosporomycetidae</taxon>
        <taxon>Gloniales</taxon>
        <taxon>Gloniaceae</taxon>
        <taxon>Glonium</taxon>
    </lineage>
</organism>
<evidence type="ECO:0000313" key="1">
    <source>
        <dbReference type="EMBL" id="OCL09105.1"/>
    </source>
</evidence>
<evidence type="ECO:0000313" key="2">
    <source>
        <dbReference type="Proteomes" id="UP000250140"/>
    </source>
</evidence>
<feature type="non-terminal residue" evidence="1">
    <location>
        <position position="1"/>
    </location>
</feature>
<dbReference type="AlphaFoldDB" id="A0A8E2F2I8"/>
<protein>
    <recommendedName>
        <fullName evidence="3">Kinesin light chain</fullName>
    </recommendedName>
</protein>
<dbReference type="Gene3D" id="1.25.40.10">
    <property type="entry name" value="Tetratricopeptide repeat domain"/>
    <property type="match status" value="1"/>
</dbReference>
<dbReference type="Proteomes" id="UP000250140">
    <property type="component" value="Unassembled WGS sequence"/>
</dbReference>
<reference evidence="1 2" key="1">
    <citation type="journal article" date="2016" name="Nat. Commun.">
        <title>Ectomycorrhizal ecology is imprinted in the genome of the dominant symbiotic fungus Cenococcum geophilum.</title>
        <authorList>
            <consortium name="DOE Joint Genome Institute"/>
            <person name="Peter M."/>
            <person name="Kohler A."/>
            <person name="Ohm R.A."/>
            <person name="Kuo A."/>
            <person name="Krutzmann J."/>
            <person name="Morin E."/>
            <person name="Arend M."/>
            <person name="Barry K.W."/>
            <person name="Binder M."/>
            <person name="Choi C."/>
            <person name="Clum A."/>
            <person name="Copeland A."/>
            <person name="Grisel N."/>
            <person name="Haridas S."/>
            <person name="Kipfer T."/>
            <person name="LaButti K."/>
            <person name="Lindquist E."/>
            <person name="Lipzen A."/>
            <person name="Maire R."/>
            <person name="Meier B."/>
            <person name="Mihaltcheva S."/>
            <person name="Molinier V."/>
            <person name="Murat C."/>
            <person name="Poggeler S."/>
            <person name="Quandt C.A."/>
            <person name="Sperisen C."/>
            <person name="Tritt A."/>
            <person name="Tisserant E."/>
            <person name="Crous P.W."/>
            <person name="Henrissat B."/>
            <person name="Nehls U."/>
            <person name="Egli S."/>
            <person name="Spatafora J.W."/>
            <person name="Grigoriev I.V."/>
            <person name="Martin F.M."/>
        </authorList>
    </citation>
    <scope>NUCLEOTIDE SEQUENCE [LARGE SCALE GENOMIC DNA]</scope>
    <source>
        <strain evidence="1 2">CBS 207.34</strain>
    </source>
</reference>
<gene>
    <name evidence="1" type="ORF">AOQ84DRAFT_291885</name>
</gene>
<name>A0A8E2F2I8_9PEZI</name>
<dbReference type="InterPro" id="IPR011990">
    <property type="entry name" value="TPR-like_helical_dom_sf"/>
</dbReference>
<evidence type="ECO:0008006" key="3">
    <source>
        <dbReference type="Google" id="ProtNLM"/>
    </source>
</evidence>
<sequence>NTALQFKLQGRYKRARELFLEELLCSEKSLGKQHPVTFHAIRSKASTCEHETNYADARVWYVKELQD</sequence>
<accession>A0A8E2F2I8</accession>